<dbReference type="OrthoDB" id="1880153at2"/>
<dbReference type="InterPro" id="IPR038501">
    <property type="entry name" value="Spore_GerAC_C_sf"/>
</dbReference>
<feature type="domain" description="Spore germination GerAC-like C-terminal" evidence="8">
    <location>
        <begin position="206"/>
        <end position="344"/>
    </location>
</feature>
<evidence type="ECO:0000259" key="9">
    <source>
        <dbReference type="Pfam" id="PF25198"/>
    </source>
</evidence>
<dbReference type="PROSITE" id="PS51257">
    <property type="entry name" value="PROKAR_LIPOPROTEIN"/>
    <property type="match status" value="1"/>
</dbReference>
<evidence type="ECO:0000313" key="11">
    <source>
        <dbReference type="Proteomes" id="UP000001572"/>
    </source>
</evidence>
<keyword evidence="6" id="KW-0564">Palmitate</keyword>
<comment type="subcellular location">
    <subcellularLocation>
        <location evidence="1">Membrane</location>
        <topology evidence="1">Lipid-anchor</topology>
    </subcellularLocation>
</comment>
<accession>A6TSP6</accession>
<gene>
    <name evidence="10" type="ordered locus">Amet_3074</name>
</gene>
<dbReference type="PANTHER" id="PTHR35789">
    <property type="entry name" value="SPORE GERMINATION PROTEIN B3"/>
    <property type="match status" value="1"/>
</dbReference>
<dbReference type="STRING" id="293826.Amet_3074"/>
<evidence type="ECO:0000313" key="10">
    <source>
        <dbReference type="EMBL" id="ABR49214.1"/>
    </source>
</evidence>
<organism evidence="10 11">
    <name type="scientific">Alkaliphilus metalliredigens (strain QYMF)</name>
    <dbReference type="NCBI Taxonomy" id="293826"/>
    <lineage>
        <taxon>Bacteria</taxon>
        <taxon>Bacillati</taxon>
        <taxon>Bacillota</taxon>
        <taxon>Clostridia</taxon>
        <taxon>Peptostreptococcales</taxon>
        <taxon>Natronincolaceae</taxon>
        <taxon>Alkaliphilus</taxon>
    </lineage>
</organism>
<dbReference type="GO" id="GO:0016020">
    <property type="term" value="C:membrane"/>
    <property type="evidence" value="ECO:0007669"/>
    <property type="project" value="UniProtKB-SubCell"/>
</dbReference>
<dbReference type="InterPro" id="IPR008844">
    <property type="entry name" value="Spore_GerAC-like"/>
</dbReference>
<sequence>MKKLMIIIVLMSTLLMGGCYSYNDINRMLFPTAIIVDVDEEGNPILYLEVFHAFRSNQDNTESGQRILLRQEGATITDVAQKLEEVAAHQYSYTQNKAWIFTERAAHYGIGDFLDYMHRHQDALLRPYVAVYFGDPVALLNLELKQNEYLGLFLFDLFDRPLRRLTVDHKKLYEVLNQRRMGGNVMVMTALQLEKHLEDDKVSKYGAAVFRDDKMVSKIGLTEMQSYSFLVDEARAGRLNIPHPQYEDKLLTLGILKSKTVTELTYDGEKVYLKKQMNIRTTITGAEQSLILDEKIIDEIKKNTAEKMKKETHELFDRYQEMGVDIFRIQESFDRRYPRADVKNVITITELEVEVNQHNEGSMNTYDFR</sequence>
<keyword evidence="7" id="KW-0449">Lipoprotein</keyword>
<dbReference type="KEGG" id="amt:Amet_3074"/>
<dbReference type="GO" id="GO:0009847">
    <property type="term" value="P:spore germination"/>
    <property type="evidence" value="ECO:0007669"/>
    <property type="project" value="InterPro"/>
</dbReference>
<evidence type="ECO:0000256" key="2">
    <source>
        <dbReference type="ARBA" id="ARBA00007886"/>
    </source>
</evidence>
<evidence type="ECO:0000256" key="7">
    <source>
        <dbReference type="ARBA" id="ARBA00023288"/>
    </source>
</evidence>
<evidence type="ECO:0000256" key="4">
    <source>
        <dbReference type="ARBA" id="ARBA00022729"/>
    </source>
</evidence>
<dbReference type="RefSeq" id="WP_012064180.1">
    <property type="nucleotide sequence ID" value="NC_009633.1"/>
</dbReference>
<evidence type="ECO:0000256" key="3">
    <source>
        <dbReference type="ARBA" id="ARBA00022544"/>
    </source>
</evidence>
<evidence type="ECO:0000256" key="6">
    <source>
        <dbReference type="ARBA" id="ARBA00023139"/>
    </source>
</evidence>
<evidence type="ECO:0000259" key="8">
    <source>
        <dbReference type="Pfam" id="PF05504"/>
    </source>
</evidence>
<dbReference type="eggNOG" id="ENOG5032SZ5">
    <property type="taxonomic scope" value="Bacteria"/>
</dbReference>
<reference evidence="11" key="1">
    <citation type="journal article" date="2016" name="Genome Announc.">
        <title>Complete genome sequence of Alkaliphilus metalliredigens strain QYMF, an alkaliphilic and metal-reducing bacterium isolated from borax-contaminated leachate ponds.</title>
        <authorList>
            <person name="Hwang C."/>
            <person name="Copeland A."/>
            <person name="Lucas S."/>
            <person name="Lapidus A."/>
            <person name="Barry K."/>
            <person name="Detter J.C."/>
            <person name="Glavina Del Rio T."/>
            <person name="Hammon N."/>
            <person name="Israni S."/>
            <person name="Dalin E."/>
            <person name="Tice H."/>
            <person name="Pitluck S."/>
            <person name="Chertkov O."/>
            <person name="Brettin T."/>
            <person name="Bruce D."/>
            <person name="Han C."/>
            <person name="Schmutz J."/>
            <person name="Larimer F."/>
            <person name="Land M.L."/>
            <person name="Hauser L."/>
            <person name="Kyrpides N."/>
            <person name="Mikhailova N."/>
            <person name="Ye Q."/>
            <person name="Zhou J."/>
            <person name="Richardson P."/>
            <person name="Fields M.W."/>
        </authorList>
    </citation>
    <scope>NUCLEOTIDE SEQUENCE [LARGE SCALE GENOMIC DNA]</scope>
    <source>
        <strain evidence="11">QYMF</strain>
    </source>
</reference>
<evidence type="ECO:0000256" key="5">
    <source>
        <dbReference type="ARBA" id="ARBA00023136"/>
    </source>
</evidence>
<dbReference type="HOGENOM" id="CLU_051140_0_3_9"/>
<protein>
    <submittedName>
        <fullName evidence="10">Spore germination B3 GerAC family protein</fullName>
    </submittedName>
</protein>
<dbReference type="InterPro" id="IPR057336">
    <property type="entry name" value="GerAC_N"/>
</dbReference>
<dbReference type="Proteomes" id="UP000001572">
    <property type="component" value="Chromosome"/>
</dbReference>
<dbReference type="NCBIfam" id="TIGR02887">
    <property type="entry name" value="spore_ger_x_C"/>
    <property type="match status" value="1"/>
</dbReference>
<name>A6TSP6_ALKMQ</name>
<dbReference type="PANTHER" id="PTHR35789:SF1">
    <property type="entry name" value="SPORE GERMINATION PROTEIN B3"/>
    <property type="match status" value="1"/>
</dbReference>
<comment type="similarity">
    <text evidence="2">Belongs to the GerABKC lipoprotein family.</text>
</comment>
<dbReference type="Pfam" id="PF25198">
    <property type="entry name" value="Spore_GerAC_N"/>
    <property type="match status" value="1"/>
</dbReference>
<dbReference type="EMBL" id="CP000724">
    <property type="protein sequence ID" value="ABR49214.1"/>
    <property type="molecule type" value="Genomic_DNA"/>
</dbReference>
<keyword evidence="5" id="KW-0472">Membrane</keyword>
<dbReference type="AlphaFoldDB" id="A6TSP6"/>
<feature type="domain" description="Spore germination protein N-terminal" evidence="9">
    <location>
        <begin position="22"/>
        <end position="182"/>
    </location>
</feature>
<evidence type="ECO:0000256" key="1">
    <source>
        <dbReference type="ARBA" id="ARBA00004635"/>
    </source>
</evidence>
<dbReference type="Gene3D" id="3.30.300.210">
    <property type="entry name" value="Nutrient germinant receptor protein C, domain 3"/>
    <property type="match status" value="1"/>
</dbReference>
<dbReference type="Pfam" id="PF05504">
    <property type="entry name" value="Spore_GerAC"/>
    <property type="match status" value="1"/>
</dbReference>
<dbReference type="InterPro" id="IPR046953">
    <property type="entry name" value="Spore_GerAC-like_C"/>
</dbReference>
<keyword evidence="3" id="KW-0309">Germination</keyword>
<keyword evidence="11" id="KW-1185">Reference proteome</keyword>
<keyword evidence="4" id="KW-0732">Signal</keyword>
<proteinExistence type="inferred from homology"/>